<evidence type="ECO:0000256" key="2">
    <source>
        <dbReference type="ARBA" id="ARBA00023306"/>
    </source>
</evidence>
<dbReference type="InterPro" id="IPR020984">
    <property type="entry name" value="Speedy"/>
</dbReference>
<dbReference type="PANTHER" id="PTHR31545">
    <property type="entry name" value="SEEDY PROTEIN A/C FAMILY MEMBER"/>
    <property type="match status" value="1"/>
</dbReference>
<proteinExistence type="inferred from homology"/>
<protein>
    <submittedName>
        <fullName evidence="5">Uncharacterized protein LOC103515443 isoform X1</fullName>
    </submittedName>
    <submittedName>
        <fullName evidence="4">Uncharacterized protein LOC103515443 isoform X2</fullName>
    </submittedName>
</protein>
<dbReference type="InterPro" id="IPR052316">
    <property type="entry name" value="Speedy-Ringo_regulator"/>
</dbReference>
<keyword evidence="3" id="KW-1185">Reference proteome</keyword>
<evidence type="ECO:0000313" key="3">
    <source>
        <dbReference type="Proteomes" id="UP000079169"/>
    </source>
</evidence>
<organism evidence="3 4">
    <name type="scientific">Diaphorina citri</name>
    <name type="common">Asian citrus psyllid</name>
    <dbReference type="NCBI Taxonomy" id="121845"/>
    <lineage>
        <taxon>Eukaryota</taxon>
        <taxon>Metazoa</taxon>
        <taxon>Ecdysozoa</taxon>
        <taxon>Arthropoda</taxon>
        <taxon>Hexapoda</taxon>
        <taxon>Insecta</taxon>
        <taxon>Pterygota</taxon>
        <taxon>Neoptera</taxon>
        <taxon>Paraneoptera</taxon>
        <taxon>Hemiptera</taxon>
        <taxon>Sternorrhyncha</taxon>
        <taxon>Psylloidea</taxon>
        <taxon>Psyllidae</taxon>
        <taxon>Diaphorininae</taxon>
        <taxon>Diaphorina</taxon>
    </lineage>
</organism>
<dbReference type="STRING" id="121845.A0A1S3DC12"/>
<dbReference type="Pfam" id="PF11357">
    <property type="entry name" value="Spy1"/>
    <property type="match status" value="1"/>
</dbReference>
<dbReference type="RefSeq" id="XP_008478608.2">
    <property type="nucleotide sequence ID" value="XM_008480386.2"/>
</dbReference>
<gene>
    <name evidence="4 5" type="primary">LOC103515443</name>
</gene>
<keyword evidence="2" id="KW-0131">Cell cycle</keyword>
<dbReference type="PANTHER" id="PTHR31545:SF5">
    <property type="entry name" value="SPEEDY PROTEIN A"/>
    <property type="match status" value="1"/>
</dbReference>
<reference evidence="4 5" key="1">
    <citation type="submission" date="2025-04" db="UniProtKB">
        <authorList>
            <consortium name="RefSeq"/>
        </authorList>
    </citation>
    <scope>IDENTIFICATION</scope>
</reference>
<dbReference type="KEGG" id="dci:103515443"/>
<dbReference type="PaxDb" id="121845-A0A1S3DC12"/>
<evidence type="ECO:0000313" key="4">
    <source>
        <dbReference type="RefSeq" id="XP_008478608.2"/>
    </source>
</evidence>
<dbReference type="GO" id="GO:0019901">
    <property type="term" value="F:protein kinase binding"/>
    <property type="evidence" value="ECO:0007669"/>
    <property type="project" value="InterPro"/>
</dbReference>
<evidence type="ECO:0000256" key="1">
    <source>
        <dbReference type="ARBA" id="ARBA00010932"/>
    </source>
</evidence>
<accession>A0A1S3DC12</accession>
<comment type="similarity">
    <text evidence="1">Belongs to the Speedy/Ringo family.</text>
</comment>
<dbReference type="GeneID" id="103515443"/>
<name>A0A1S3DC12_DIACI</name>
<sequence length="319" mass="37174">MSSIIKYIPSFSNMKMFLSKEDDDLFESIEDAEVFSVSYLNSFIMFVENDNTIQQFLKADKCNLLADNYLLTMTFAYFLRAKIPISQFSTLNFFTALGMYSDVTGVCRCAGCILLLVSLSISKNIEEAYRTNGKKLHQAYMKDLMEHSASNVLVTDEMGYLHEDTLEYIVFKVHQILYDEMAKESLMKGKRGLEAEGQSSNLELQYELNKNINELDRHRAISRFKYAVLQKLQELYVNIFLRQIPQLRANIQKEIYNIDYRTSKKLMLHMHWEFQESFNAQVNLLSKVLHGIIRKVVGNIEVSWYKGNISPLKLQYLRS</sequence>
<evidence type="ECO:0000313" key="5">
    <source>
        <dbReference type="RefSeq" id="XP_026683951.1"/>
    </source>
</evidence>
<dbReference type="Proteomes" id="UP000079169">
    <property type="component" value="Unplaced"/>
</dbReference>
<dbReference type="AlphaFoldDB" id="A0A1S3DC12"/>
<dbReference type="RefSeq" id="XP_026683951.1">
    <property type="nucleotide sequence ID" value="XM_026828150.1"/>
</dbReference>